<comment type="caution">
    <text evidence="1">The sequence shown here is derived from an EMBL/GenBank/DDBJ whole genome shotgun (WGS) entry which is preliminary data.</text>
</comment>
<accession>A0AA39GPB3</accession>
<organism evidence="1 2">
    <name type="scientific">Sarocladium strictum</name>
    <name type="common">Black bundle disease fungus</name>
    <name type="synonym">Acremonium strictum</name>
    <dbReference type="NCBI Taxonomy" id="5046"/>
    <lineage>
        <taxon>Eukaryota</taxon>
        <taxon>Fungi</taxon>
        <taxon>Dikarya</taxon>
        <taxon>Ascomycota</taxon>
        <taxon>Pezizomycotina</taxon>
        <taxon>Sordariomycetes</taxon>
        <taxon>Hypocreomycetidae</taxon>
        <taxon>Hypocreales</taxon>
        <taxon>Sarocladiaceae</taxon>
        <taxon>Sarocladium</taxon>
    </lineage>
</organism>
<dbReference type="Proteomes" id="UP001175261">
    <property type="component" value="Unassembled WGS sequence"/>
</dbReference>
<reference evidence="1" key="1">
    <citation type="submission" date="2022-10" db="EMBL/GenBank/DDBJ databases">
        <title>Determination and structural analysis of whole genome sequence of Sarocladium strictum F4-1.</title>
        <authorList>
            <person name="Hu L."/>
            <person name="Jiang Y."/>
        </authorList>
    </citation>
    <scope>NUCLEOTIDE SEQUENCE</scope>
    <source>
        <strain evidence="1">F4-1</strain>
    </source>
</reference>
<sequence length="144" mass="16168">MCWPLMSSSGRHEVSASLLYSPRSVLRQWINYGKPIDLENGHQLPHPTSMRSPGEWTCLLQWVHMEIPQLQPCGDAATEQSITDLTRDPKPTPAPLSRPSIITTTVYLEAASVCADPACRRHKVALWKLVALHVSPSLRFMWSP</sequence>
<keyword evidence="2" id="KW-1185">Reference proteome</keyword>
<evidence type="ECO:0000313" key="1">
    <source>
        <dbReference type="EMBL" id="KAK0391072.1"/>
    </source>
</evidence>
<protein>
    <submittedName>
        <fullName evidence="1">Uncharacterized protein</fullName>
    </submittedName>
</protein>
<proteinExistence type="predicted"/>
<dbReference type="AlphaFoldDB" id="A0AA39GPB3"/>
<gene>
    <name evidence="1" type="ORF">NLU13_0574</name>
</gene>
<dbReference type="EMBL" id="JAPDFR010000001">
    <property type="protein sequence ID" value="KAK0391072.1"/>
    <property type="molecule type" value="Genomic_DNA"/>
</dbReference>
<name>A0AA39GPB3_SARSR</name>
<evidence type="ECO:0000313" key="2">
    <source>
        <dbReference type="Proteomes" id="UP001175261"/>
    </source>
</evidence>